<reference evidence="1 4" key="2">
    <citation type="submission" date="2020-08" db="EMBL/GenBank/DDBJ databases">
        <title>Genomic Encyclopedia of Type Strains, Phase IV (KMG-IV): sequencing the most valuable type-strain genomes for metagenomic binning, comparative biology and taxonomic classification.</title>
        <authorList>
            <person name="Goeker M."/>
        </authorList>
    </citation>
    <scope>NUCLEOTIDE SEQUENCE [LARGE SCALE GENOMIC DNA]</scope>
    <source>
        <strain evidence="1 4">DSM 12421</strain>
    </source>
</reference>
<dbReference type="Proteomes" id="UP000582213">
    <property type="component" value="Unassembled WGS sequence"/>
</dbReference>
<dbReference type="Proteomes" id="UP000427373">
    <property type="component" value="Chromosome"/>
</dbReference>
<dbReference type="AlphaFoldDB" id="A0A650CJS1"/>
<dbReference type="EMBL" id="JACHFY010000042">
    <property type="protein sequence ID" value="MBB5255099.1"/>
    <property type="molecule type" value="Genomic_DNA"/>
</dbReference>
<keyword evidence="3" id="KW-1185">Reference proteome</keyword>
<evidence type="ECO:0000313" key="2">
    <source>
        <dbReference type="EMBL" id="QGR18090.1"/>
    </source>
</evidence>
<protein>
    <submittedName>
        <fullName evidence="2">Uncharacterized protein</fullName>
    </submittedName>
</protein>
<evidence type="ECO:0000313" key="1">
    <source>
        <dbReference type="EMBL" id="MBB5255099.1"/>
    </source>
</evidence>
<dbReference type="RefSeq" id="WP_156015579.1">
    <property type="nucleotide sequence ID" value="NZ_CP045484.1"/>
</dbReference>
<sequence>MNNPIYSYICQPVGIGTKVIQLPLYRPLNTKELSKDLVLYLRGQGYRVYSTYSPNVSYPALNGTPKIILQK</sequence>
<reference evidence="2 3" key="1">
    <citation type="submission" date="2019-10" db="EMBL/GenBank/DDBJ databases">
        <title>Genome Sequences from Six Type Strain Members of the Archaeal Family Sulfolobaceae: Acidianus ambivalens, Acidianus infernus, Metallosphaera prunae, Stygiolobus azoricus, Sulfolobus metallicus, and Sulfurisphaera ohwakuensis.</title>
        <authorList>
            <person name="Counts J.A."/>
            <person name="Kelly R.M."/>
        </authorList>
    </citation>
    <scope>NUCLEOTIDE SEQUENCE [LARGE SCALE GENOMIC DNA]</scope>
    <source>
        <strain evidence="2 3">TA-1</strain>
    </source>
</reference>
<proteinExistence type="predicted"/>
<dbReference type="GeneID" id="42802279"/>
<dbReference type="KEGG" id="soh:D1869_13500"/>
<dbReference type="OrthoDB" id="43940at2157"/>
<name>A0A650CJS1_SULOH</name>
<organism evidence="2 3">
    <name type="scientific">Sulfurisphaera ohwakuensis</name>
    <dbReference type="NCBI Taxonomy" id="69656"/>
    <lineage>
        <taxon>Archaea</taxon>
        <taxon>Thermoproteota</taxon>
        <taxon>Thermoprotei</taxon>
        <taxon>Sulfolobales</taxon>
        <taxon>Sulfolobaceae</taxon>
        <taxon>Sulfurisphaera</taxon>
    </lineage>
</organism>
<dbReference type="EMBL" id="CP045484">
    <property type="protein sequence ID" value="QGR18090.1"/>
    <property type="molecule type" value="Genomic_DNA"/>
</dbReference>
<accession>A0A650CJS1</accession>
<gene>
    <name evidence="2" type="ORF">D1869_13500</name>
    <name evidence="1" type="ORF">HNQ62_002874</name>
</gene>
<evidence type="ECO:0000313" key="3">
    <source>
        <dbReference type="Proteomes" id="UP000427373"/>
    </source>
</evidence>
<evidence type="ECO:0000313" key="4">
    <source>
        <dbReference type="Proteomes" id="UP000582213"/>
    </source>
</evidence>